<evidence type="ECO:0000313" key="1">
    <source>
        <dbReference type="EMBL" id="XBO41635.1"/>
    </source>
</evidence>
<protein>
    <submittedName>
        <fullName evidence="1">Phage tail assembly chaperone</fullName>
    </submittedName>
</protein>
<dbReference type="EMBL" id="CP157484">
    <property type="protein sequence ID" value="XBO41635.1"/>
    <property type="molecule type" value="Genomic_DNA"/>
</dbReference>
<gene>
    <name evidence="1" type="ORF">ABEG18_13020</name>
</gene>
<reference evidence="1" key="1">
    <citation type="submission" date="2024-05" db="EMBL/GenBank/DDBJ databases">
        <authorList>
            <person name="Kim S."/>
            <person name="Heo J."/>
            <person name="Choi H."/>
            <person name="Choi Y."/>
            <person name="Kwon S.-W."/>
            <person name="Kim Y."/>
        </authorList>
    </citation>
    <scope>NUCLEOTIDE SEQUENCE</scope>
    <source>
        <strain evidence="1">KACC 23698</strain>
    </source>
</reference>
<sequence length="128" mass="13931">MAEKKIANRTYRYDRMPADQGLRMLLRLLKVLGPARGIIEAIAESDEAERDAKAMSAIGDFIGEMDSDAVYSIVMDMVKQVRVDGELAVPGVMDLQELLQVAMFALQTEFGSFFADGAGSALLKGRAA</sequence>
<dbReference type="Pfam" id="PF21822">
    <property type="entry name" value="Phage_TAC_15"/>
    <property type="match status" value="1"/>
</dbReference>
<dbReference type="RefSeq" id="WP_406858490.1">
    <property type="nucleotide sequence ID" value="NZ_CP157484.1"/>
</dbReference>
<proteinExistence type="predicted"/>
<organism evidence="1">
    <name type="scientific">Alsobacter sp. KACC 23698</name>
    <dbReference type="NCBI Taxonomy" id="3149229"/>
    <lineage>
        <taxon>Bacteria</taxon>
        <taxon>Pseudomonadati</taxon>
        <taxon>Pseudomonadota</taxon>
        <taxon>Alphaproteobacteria</taxon>
        <taxon>Hyphomicrobiales</taxon>
        <taxon>Alsobacteraceae</taxon>
        <taxon>Alsobacter</taxon>
    </lineage>
</organism>
<name>A0AAU7JN24_9HYPH</name>
<dbReference type="InterPro" id="IPR049156">
    <property type="entry name" value="Phage_chap_TAC_15-like"/>
</dbReference>
<dbReference type="AlphaFoldDB" id="A0AAU7JN24"/>
<accession>A0AAU7JN24</accession>